<dbReference type="EMBL" id="BSXW01000078">
    <property type="protein sequence ID" value="GMF11544.1"/>
    <property type="molecule type" value="Genomic_DNA"/>
</dbReference>
<feature type="region of interest" description="Disordered" evidence="2">
    <location>
        <begin position="20"/>
        <end position="54"/>
    </location>
</feature>
<dbReference type="AlphaFoldDB" id="A0A9W6TGT4"/>
<organism evidence="3 4">
    <name type="scientific">Phytophthora lilii</name>
    <dbReference type="NCBI Taxonomy" id="2077276"/>
    <lineage>
        <taxon>Eukaryota</taxon>
        <taxon>Sar</taxon>
        <taxon>Stramenopiles</taxon>
        <taxon>Oomycota</taxon>
        <taxon>Peronosporomycetes</taxon>
        <taxon>Peronosporales</taxon>
        <taxon>Peronosporaceae</taxon>
        <taxon>Phytophthora</taxon>
    </lineage>
</organism>
<feature type="compositionally biased region" description="Polar residues" evidence="2">
    <location>
        <begin position="34"/>
        <end position="44"/>
    </location>
</feature>
<comment type="caution">
    <text evidence="3">The sequence shown here is derived from an EMBL/GenBank/DDBJ whole genome shotgun (WGS) entry which is preliminary data.</text>
</comment>
<proteinExistence type="predicted"/>
<name>A0A9W6TGT4_9STRA</name>
<reference evidence="3" key="1">
    <citation type="submission" date="2023-04" db="EMBL/GenBank/DDBJ databases">
        <title>Phytophthora lilii NBRC 32176.</title>
        <authorList>
            <person name="Ichikawa N."/>
            <person name="Sato H."/>
            <person name="Tonouchi N."/>
        </authorList>
    </citation>
    <scope>NUCLEOTIDE SEQUENCE</scope>
    <source>
        <strain evidence="3">NBRC 32176</strain>
    </source>
</reference>
<evidence type="ECO:0000256" key="1">
    <source>
        <dbReference type="SAM" id="Coils"/>
    </source>
</evidence>
<protein>
    <submittedName>
        <fullName evidence="3">Unnamed protein product</fullName>
    </submittedName>
</protein>
<keyword evidence="1" id="KW-0175">Coiled coil</keyword>
<evidence type="ECO:0000313" key="4">
    <source>
        <dbReference type="Proteomes" id="UP001165083"/>
    </source>
</evidence>
<feature type="compositionally biased region" description="Basic and acidic residues" evidence="2">
    <location>
        <begin position="185"/>
        <end position="202"/>
    </location>
</feature>
<evidence type="ECO:0000256" key="2">
    <source>
        <dbReference type="SAM" id="MobiDB-lite"/>
    </source>
</evidence>
<dbReference type="OrthoDB" id="157261at2759"/>
<sequence length="585" mass="64201">MSYPHRYIPPIYVDLNMPATPSKAKDVPAPPCSPSSSNFTTLLQTGGAGAEPRPSRANSLFLDLLEFPLASADPNPDGLLKCELDSVLYVSNGHDTPAGAQQQIFPLPNGQDDTPDQDVAKMKQSHDPEVLEEVAAFPAAVFTNTTISATRSAATASVSSVVPSLVSQRGGRTSQFSAKQRRERHNANERRRTNAAKDRVRDMRDTVSALERQRGELSAQRDANAAAKEVIPHRRPVEDVVPRERVDGELGYSIPGSSTYLDLVKSVDELRDEKRYLEEQLDQLDSQNSALQAVQAELVIDVTASLTAARAKKSLKRKRVESDDASSDSKRAALEEMDTPAGGYCMETESIPSYLNVLFPEPMTSDAAFNWVKDSYGDIMALKAQQKPADTDATTILGWREDKREVTKPEGSEAYGSLEMMMTQDFPGIVSGELVFNTWNLLTMLEAFQKLFPLTKDLAVLQTINDDCIVVRVGIAPARDAPVVHSIMVLARGQIDGGYLVSMRSVPLSAGQKAFAAGEETYLPVMAWFMLLDKYDEYAQPVCEVIVGASTQHKSEHVLQRLATEFVAGVVRWQDAVGQSKHWLL</sequence>
<gene>
    <name evidence="3" type="ORF">Plil01_000223700</name>
</gene>
<keyword evidence="4" id="KW-1185">Reference proteome</keyword>
<accession>A0A9W6TGT4</accession>
<feature type="coiled-coil region" evidence="1">
    <location>
        <begin position="260"/>
        <end position="297"/>
    </location>
</feature>
<feature type="region of interest" description="Disordered" evidence="2">
    <location>
        <begin position="166"/>
        <end position="202"/>
    </location>
</feature>
<dbReference type="Proteomes" id="UP001165083">
    <property type="component" value="Unassembled WGS sequence"/>
</dbReference>
<feature type="region of interest" description="Disordered" evidence="2">
    <location>
        <begin position="313"/>
        <end position="334"/>
    </location>
</feature>
<evidence type="ECO:0000313" key="3">
    <source>
        <dbReference type="EMBL" id="GMF11544.1"/>
    </source>
</evidence>